<evidence type="ECO:0000256" key="1">
    <source>
        <dbReference type="SAM" id="MobiDB-lite"/>
    </source>
</evidence>
<protein>
    <submittedName>
        <fullName evidence="2">Uncharacterized protein</fullName>
    </submittedName>
</protein>
<feature type="region of interest" description="Disordered" evidence="1">
    <location>
        <begin position="1493"/>
        <end position="1542"/>
    </location>
</feature>
<feature type="compositionally biased region" description="Basic and acidic residues" evidence="1">
    <location>
        <begin position="611"/>
        <end position="620"/>
    </location>
</feature>
<comment type="caution">
    <text evidence="2">The sequence shown here is derived from an EMBL/GenBank/DDBJ whole genome shotgun (WGS) entry which is preliminary data.</text>
</comment>
<feature type="compositionally biased region" description="Low complexity" evidence="1">
    <location>
        <begin position="1531"/>
        <end position="1542"/>
    </location>
</feature>
<feature type="region of interest" description="Disordered" evidence="1">
    <location>
        <begin position="1111"/>
        <end position="1134"/>
    </location>
</feature>
<feature type="compositionally biased region" description="Basic residues" evidence="1">
    <location>
        <begin position="953"/>
        <end position="968"/>
    </location>
</feature>
<feature type="region of interest" description="Disordered" evidence="1">
    <location>
        <begin position="611"/>
        <end position="654"/>
    </location>
</feature>
<feature type="region of interest" description="Disordered" evidence="1">
    <location>
        <begin position="833"/>
        <end position="970"/>
    </location>
</feature>
<name>A0A699GF48_TANCI</name>
<feature type="compositionally biased region" description="Low complexity" evidence="1">
    <location>
        <begin position="1493"/>
        <end position="1511"/>
    </location>
</feature>
<sequence length="1637" mass="176012">MFPDRDQTVGVHQAAARCHHRRFGAGADVELGHDALDVELDRAHADASRARDDLVAHAGGQVAEDVAFARGQLVAMDAAGQLDRHFRHHVFFTGQHGVDARHQVVERRALGHVRAGAGAHAAVRFVFRFVAAEDDDLGARMARADAADRLDAVAVGHVQIHQQQVRLQALAHFHRLLAVGGLAQQRERVLLLDQRRHAGADQRVDVGDNDGCGIERIHGRTPRVIGWCYFAHPRLRRIVIQRYFSMTGALQRLEFEFVEALQKQGVRAVRTHRHDLPGGRRRQVAPFHPGRRQQVAQLGGHAHQVGVLDLGDIVLETEAAAQRLLDGMDALLDIVAPQHHLDRRRPVAEKFLAVVHQRRVRKLRRHQARRHDRVFRHRVPGPRGAAPARLRRQAQRDVGDGHAGGVGLEQVEDKAGGQQDGRAAVRFIVGLMGDAQLRGRRAHALQGHLAVRADDFYPGEPRQLDRPRGPGQGLDHGDRHRHLDHGGRHGRRGRAGPHLLLPGAHLCRRRHGADQRPRAVRLPEIPVRLRDPAGGHGAAALRRRSQGFSPVFAADANCHAPAAGSERHAKNRRRKTRAQRARSDRGSAQAVLVDPRLLQPRRGGLGRHRLAAEKSAHRPDLPQAVPGQRGHQGRVPGHPGGAGHHRQDPQRQAAGLRLRGRAACVRQLPAGPDAGPATGPAGRHPAVLPELRLHGAAGRGADRQFRHRAAEDRHPRRRRGLDDHRLLPERPAWLAEQVRHHRVPAGLAPGRQRRQRAQSAVRPAHRGARPAHLVRLLHQRFQDDQAGVCQPRSSRRRAAGHVARRVQAARLRGAVGTSGRPVAQLVDRVSIAAGRTGRGRPGNHAVAAGRGHARPSAPHGHPARLAVPPGRRRGQHRGRAGRRPAAGGQRAVGHGGQPVRGRQPPQRRPAPRAGRRDGGRAPAPARPLPEDDRARGGRQRHRGRCAAPVHLPRPGHHRHEGRIRRRRDQARFRRDQRDRLPRLAAQAWRRRGTVRQLGARARLLRPGVRLRGRRLRPAQYRGGHAAAGHGAHRLVLQGRHHVQDAGGDGRRGVYAAVPGAAGARRQVRILPQGRGTGAGRAADRQHPHDAAGQGQWRLPAAGGRQRAGLLAEPPQLRPARPRPGGAAAGQGDQPRIALDRLAAGVPGALRRAAAGQGLATRRRFRPGGVRHFHRLAARPVPATAGAQPGAAGHVRQGADGGHAGLPGVAGQGLGADGLVAPAGRAAARAERLHGTVRHVGAHGPAAGARGLAGRSGAAQRVVLLQRAAGGGVSARVRHRVPSAHGAAGQGRRHPPAGTRDCVAMVGRRSGRRVPVAMAGGRQRRHRRAAFRRPVLARQRRPVRALRDVGGGQHEVPAARRPVGIFKPVFDGGLDQDGHQRRLRGSGSHGGHADVARHERPPAGDRRRDRLRPARWYRRSASPPVTVSRTSTDLPAARAASSMAAISLPATPLRRASRCTSILATSARCGWLSGWAVISCTVPTMRPASVCATSSTRSSRAAAASAPRQKASAVERGRGSMKLTDAPPSTQSTRTSDNASASNAAWSRASAAVTRRTVMADDAVRSAAGAPVCTAAGAVVGAGFCARSGDAVCAGEVILSSVQPDQRPLPLLSSPRAPLELKRCVVCAAAAAASCLLS</sequence>
<feature type="region of interest" description="Disordered" evidence="1">
    <location>
        <begin position="1065"/>
        <end position="1096"/>
    </location>
</feature>
<dbReference type="EMBL" id="BKCJ010000003">
    <property type="protein sequence ID" value="GEU28257.1"/>
    <property type="molecule type" value="Genomic_DNA"/>
</dbReference>
<feature type="region of interest" description="Disordered" evidence="1">
    <location>
        <begin position="1369"/>
        <end position="1412"/>
    </location>
</feature>
<gene>
    <name evidence="2" type="ORF">Tci_000235</name>
</gene>
<feature type="compositionally biased region" description="Basic residues" evidence="1">
    <location>
        <begin position="870"/>
        <end position="882"/>
    </location>
</feature>
<feature type="compositionally biased region" description="Basic and acidic residues" evidence="1">
    <location>
        <begin position="1390"/>
        <end position="1411"/>
    </location>
</feature>
<feature type="region of interest" description="Disordered" evidence="1">
    <location>
        <begin position="378"/>
        <end position="419"/>
    </location>
</feature>
<proteinExistence type="predicted"/>
<reference evidence="2" key="1">
    <citation type="journal article" date="2019" name="Sci. Rep.">
        <title>Draft genome of Tanacetum cinerariifolium, the natural source of mosquito coil.</title>
        <authorList>
            <person name="Yamashiro T."/>
            <person name="Shiraishi A."/>
            <person name="Satake H."/>
            <person name="Nakayama K."/>
        </authorList>
    </citation>
    <scope>NUCLEOTIDE SEQUENCE</scope>
</reference>
<feature type="region of interest" description="Disordered" evidence="1">
    <location>
        <begin position="457"/>
        <end position="498"/>
    </location>
</feature>
<feature type="region of interest" description="Disordered" evidence="1">
    <location>
        <begin position="559"/>
        <end position="588"/>
    </location>
</feature>
<feature type="compositionally biased region" description="Low complexity" evidence="1">
    <location>
        <begin position="883"/>
        <end position="892"/>
    </location>
</feature>
<feature type="compositionally biased region" description="Basic residues" evidence="1">
    <location>
        <begin position="569"/>
        <end position="580"/>
    </location>
</feature>
<evidence type="ECO:0000313" key="2">
    <source>
        <dbReference type="EMBL" id="GEU28257.1"/>
    </source>
</evidence>
<organism evidence="2">
    <name type="scientific">Tanacetum cinerariifolium</name>
    <name type="common">Dalmatian daisy</name>
    <name type="synonym">Chrysanthemum cinerariifolium</name>
    <dbReference type="NCBI Taxonomy" id="118510"/>
    <lineage>
        <taxon>Eukaryota</taxon>
        <taxon>Viridiplantae</taxon>
        <taxon>Streptophyta</taxon>
        <taxon>Embryophyta</taxon>
        <taxon>Tracheophyta</taxon>
        <taxon>Spermatophyta</taxon>
        <taxon>Magnoliopsida</taxon>
        <taxon>eudicotyledons</taxon>
        <taxon>Gunneridae</taxon>
        <taxon>Pentapetalae</taxon>
        <taxon>asterids</taxon>
        <taxon>campanulids</taxon>
        <taxon>Asterales</taxon>
        <taxon>Asteraceae</taxon>
        <taxon>Asteroideae</taxon>
        <taxon>Anthemideae</taxon>
        <taxon>Anthemidinae</taxon>
        <taxon>Tanacetum</taxon>
    </lineage>
</organism>
<feature type="compositionally biased region" description="Basic and acidic residues" evidence="1">
    <location>
        <begin position="700"/>
        <end position="723"/>
    </location>
</feature>
<feature type="compositionally biased region" description="Basic residues" evidence="1">
    <location>
        <begin position="479"/>
        <end position="495"/>
    </location>
</feature>
<accession>A0A699GF48</accession>
<feature type="region of interest" description="Disordered" evidence="1">
    <location>
        <begin position="696"/>
        <end position="723"/>
    </location>
</feature>